<evidence type="ECO:0000259" key="1">
    <source>
        <dbReference type="Pfam" id="PF23343"/>
    </source>
</evidence>
<gene>
    <name evidence="2" type="ORF">EAH78_32060</name>
</gene>
<organism evidence="2 3">
    <name type="scientific">Pseudomonas arsenicoxydans</name>
    <dbReference type="NCBI Taxonomy" id="702115"/>
    <lineage>
        <taxon>Bacteria</taxon>
        <taxon>Pseudomonadati</taxon>
        <taxon>Pseudomonadota</taxon>
        <taxon>Gammaproteobacteria</taxon>
        <taxon>Pseudomonadales</taxon>
        <taxon>Pseudomonadaceae</taxon>
        <taxon>Pseudomonas</taxon>
    </lineage>
</organism>
<name>A0A502GNS6_9PSED</name>
<protein>
    <recommendedName>
        <fullName evidence="1">Replication-associated protein ORF2/G2P domain-containing protein</fullName>
    </recommendedName>
</protein>
<dbReference type="EMBL" id="RCZE01000034">
    <property type="protein sequence ID" value="TPG63531.1"/>
    <property type="molecule type" value="Genomic_DNA"/>
</dbReference>
<reference evidence="2 3" key="1">
    <citation type="journal article" date="2019" name="Environ. Microbiol.">
        <title>Species interactions and distinct microbial communities in high Arctic permafrost affected cryosols are associated with the CH4 and CO2 gas fluxes.</title>
        <authorList>
            <person name="Altshuler I."/>
            <person name="Hamel J."/>
            <person name="Turney S."/>
            <person name="Magnuson E."/>
            <person name="Levesque R."/>
            <person name="Greer C."/>
            <person name="Whyte L.G."/>
        </authorList>
    </citation>
    <scope>NUCLEOTIDE SEQUENCE [LARGE SCALE GENOMIC DNA]</scope>
    <source>
        <strain evidence="2 3">E3</strain>
    </source>
</reference>
<dbReference type="InterPro" id="IPR056906">
    <property type="entry name" value="ORF2/G2P_dom"/>
</dbReference>
<dbReference type="Pfam" id="PF23343">
    <property type="entry name" value="REP_ORF2-G2P"/>
    <property type="match status" value="1"/>
</dbReference>
<comment type="caution">
    <text evidence="2">The sequence shown here is derived from an EMBL/GenBank/DDBJ whole genome shotgun (WGS) entry which is preliminary data.</text>
</comment>
<proteinExistence type="predicted"/>
<dbReference type="RefSeq" id="WP_205017988.1">
    <property type="nucleotide sequence ID" value="NZ_RCZE01000034.1"/>
</dbReference>
<accession>A0A502GNS6</accession>
<sequence length="210" mass="24523">IKALRKHFGPGVRYFACGEYGDQLSRPHFHICLFGVDFGQDRREVKKRGEFPVYRSATATKLWGRGHVEIGLLTRKSAGYTARYIMKKINGDMAETHYAKFDAVNQEMYLLMPEFIRVSTRPGLGYRFFDQYKDGNWFDRDSCILEGKEFPIPKYYDKLMERYNPERMAAVKAKRIAKALARDPNEQSDSRLRVREEVKKAMTSTLSRQL</sequence>
<dbReference type="Proteomes" id="UP000317933">
    <property type="component" value="Unassembled WGS sequence"/>
</dbReference>
<dbReference type="AlphaFoldDB" id="A0A502GNS6"/>
<feature type="domain" description="Replication-associated protein ORF2/G2P" evidence="1">
    <location>
        <begin position="2"/>
        <end position="88"/>
    </location>
</feature>
<feature type="non-terminal residue" evidence="2">
    <location>
        <position position="1"/>
    </location>
</feature>
<evidence type="ECO:0000313" key="2">
    <source>
        <dbReference type="EMBL" id="TPG63531.1"/>
    </source>
</evidence>
<evidence type="ECO:0000313" key="3">
    <source>
        <dbReference type="Proteomes" id="UP000317933"/>
    </source>
</evidence>